<dbReference type="OrthoDB" id="9790810at2"/>
<dbReference type="HAMAP" id="MF_00267">
    <property type="entry name" value="MinC"/>
    <property type="match status" value="1"/>
</dbReference>
<evidence type="ECO:0000256" key="3">
    <source>
        <dbReference type="ARBA" id="ARBA00023210"/>
    </source>
</evidence>
<dbReference type="STRING" id="1423759.FC92_GL000440"/>
<dbReference type="GO" id="GO:0000902">
    <property type="term" value="P:cell morphogenesis"/>
    <property type="evidence" value="ECO:0007669"/>
    <property type="project" value="InterPro"/>
</dbReference>
<dbReference type="Proteomes" id="UP000051448">
    <property type="component" value="Unassembled WGS sequence"/>
</dbReference>
<comment type="caution">
    <text evidence="9">The sequence shown here is derived from an EMBL/GenBank/DDBJ whole genome shotgun (WGS) entry which is preliminary data.</text>
</comment>
<evidence type="ECO:0000256" key="4">
    <source>
        <dbReference type="ARBA" id="ARBA00023306"/>
    </source>
</evidence>
<dbReference type="InterPro" id="IPR055219">
    <property type="entry name" value="MinC_N_1"/>
</dbReference>
<dbReference type="Pfam" id="PF22642">
    <property type="entry name" value="MinC_N_1"/>
    <property type="match status" value="1"/>
</dbReference>
<dbReference type="PANTHER" id="PTHR34108:SF1">
    <property type="entry name" value="SEPTUM SITE-DETERMINING PROTEIN MINC"/>
    <property type="match status" value="1"/>
</dbReference>
<dbReference type="InterPro" id="IPR016098">
    <property type="entry name" value="CAP/MinC_C"/>
</dbReference>
<dbReference type="SUPFAM" id="SSF63848">
    <property type="entry name" value="Cell-division inhibitor MinC, C-terminal domain"/>
    <property type="match status" value="1"/>
</dbReference>
<evidence type="ECO:0000256" key="5">
    <source>
        <dbReference type="ARBA" id="ARBA00046874"/>
    </source>
</evidence>
<evidence type="ECO:0000313" key="9">
    <source>
        <dbReference type="EMBL" id="KRL06740.1"/>
    </source>
</evidence>
<evidence type="ECO:0000259" key="8">
    <source>
        <dbReference type="Pfam" id="PF22642"/>
    </source>
</evidence>
<comment type="subunit">
    <text evidence="5 6">Interacts with MinD and FtsZ.</text>
</comment>
<dbReference type="EMBL" id="AZDX01000015">
    <property type="protein sequence ID" value="KRL06740.1"/>
    <property type="molecule type" value="Genomic_DNA"/>
</dbReference>
<gene>
    <name evidence="6" type="primary">minC</name>
    <name evidence="9" type="ORF">FC92_GL000440</name>
</gene>
<feature type="domain" description="Septum formation inhibitor MinC C-terminal" evidence="7">
    <location>
        <begin position="107"/>
        <end position="198"/>
    </location>
</feature>
<keyword evidence="10" id="KW-1185">Reference proteome</keyword>
<sequence>MQNVVLKGHKDGYVIAIHSDANFADVLAEITTLFADLQKDKKSDGTQPISFNITTGTRLLSAEEKKKIEDIVSNYPLFSIHKFTSDVMLIQDAVEMVESKVVHLNANTVRNGQIEYIKGDVLFIGNLHRGGILRATGNIFLLGNCEGIIHAGYLSDAQAIIAGNVSNAQQVRIADVVDIISEDEQKKARNSEVVVYVNDLHALDYTKRDQVKVIRPKLFAHMGGY</sequence>
<dbReference type="Pfam" id="PF03775">
    <property type="entry name" value="MinC_C"/>
    <property type="match status" value="1"/>
</dbReference>
<dbReference type="PATRIC" id="fig|1423759.3.peg.475"/>
<dbReference type="InterPro" id="IPR013033">
    <property type="entry name" value="MinC"/>
</dbReference>
<accession>A0A0R1MLB2</accession>
<keyword evidence="4 6" id="KW-0131">Cell cycle</keyword>
<dbReference type="GO" id="GO:1901891">
    <property type="term" value="P:regulation of cell septum assembly"/>
    <property type="evidence" value="ECO:0007669"/>
    <property type="project" value="InterPro"/>
</dbReference>
<dbReference type="InterPro" id="IPR036145">
    <property type="entry name" value="MinC_C_sf"/>
</dbReference>
<dbReference type="GO" id="GO:0000917">
    <property type="term" value="P:division septum assembly"/>
    <property type="evidence" value="ECO:0007669"/>
    <property type="project" value="UniProtKB-KW"/>
</dbReference>
<dbReference type="InterPro" id="IPR005526">
    <property type="entry name" value="Septum_form_inhib_MinC_C"/>
</dbReference>
<dbReference type="Gene3D" id="2.160.20.70">
    <property type="match status" value="1"/>
</dbReference>
<proteinExistence type="inferred from homology"/>
<dbReference type="GeneID" id="98310892"/>
<dbReference type="Gene3D" id="3.30.160.540">
    <property type="match status" value="1"/>
</dbReference>
<name>A0A0R1MLB2_9LACO</name>
<evidence type="ECO:0000313" key="10">
    <source>
        <dbReference type="Proteomes" id="UP000051448"/>
    </source>
</evidence>
<organism evidence="9 10">
    <name type="scientific">Liquorilactobacillus hordei DSM 19519</name>
    <dbReference type="NCBI Taxonomy" id="1423759"/>
    <lineage>
        <taxon>Bacteria</taxon>
        <taxon>Bacillati</taxon>
        <taxon>Bacillota</taxon>
        <taxon>Bacilli</taxon>
        <taxon>Lactobacillales</taxon>
        <taxon>Lactobacillaceae</taxon>
        <taxon>Liquorilactobacillus</taxon>
    </lineage>
</organism>
<protein>
    <recommendedName>
        <fullName evidence="6">Probable septum site-determining protein MinC</fullName>
    </recommendedName>
</protein>
<evidence type="ECO:0000259" key="7">
    <source>
        <dbReference type="Pfam" id="PF03775"/>
    </source>
</evidence>
<dbReference type="RefSeq" id="WP_057869565.1">
    <property type="nucleotide sequence ID" value="NZ_AZDX01000015.1"/>
</dbReference>
<evidence type="ECO:0000256" key="1">
    <source>
        <dbReference type="ARBA" id="ARBA00006291"/>
    </source>
</evidence>
<feature type="domain" description="Septum site-determining protein MinC N-terminal" evidence="8">
    <location>
        <begin position="4"/>
        <end position="83"/>
    </location>
</feature>
<keyword evidence="3 6" id="KW-0717">Septation</keyword>
<dbReference type="AlphaFoldDB" id="A0A0R1MLB2"/>
<evidence type="ECO:0000256" key="6">
    <source>
        <dbReference type="HAMAP-Rule" id="MF_00267"/>
    </source>
</evidence>
<comment type="function">
    <text evidence="6">Cell division inhibitor that blocks the formation of polar Z ring septums. Rapidly oscillates between the poles of the cell to destabilize FtsZ filaments that have formed before they mature into polar Z rings. Prevents FtsZ polymerization.</text>
</comment>
<evidence type="ECO:0000256" key="2">
    <source>
        <dbReference type="ARBA" id="ARBA00022618"/>
    </source>
</evidence>
<comment type="similarity">
    <text evidence="1 6">Belongs to the MinC family.</text>
</comment>
<dbReference type="PANTHER" id="PTHR34108">
    <property type="entry name" value="SEPTUM SITE-DETERMINING PROTEIN MINC"/>
    <property type="match status" value="1"/>
</dbReference>
<keyword evidence="2 6" id="KW-0132">Cell division</keyword>
<reference evidence="9 10" key="1">
    <citation type="journal article" date="2015" name="Genome Announc.">
        <title>Expanding the biotechnology potential of lactobacilli through comparative genomics of 213 strains and associated genera.</title>
        <authorList>
            <person name="Sun Z."/>
            <person name="Harris H.M."/>
            <person name="McCann A."/>
            <person name="Guo C."/>
            <person name="Argimon S."/>
            <person name="Zhang W."/>
            <person name="Yang X."/>
            <person name="Jeffery I.B."/>
            <person name="Cooney J.C."/>
            <person name="Kagawa T.F."/>
            <person name="Liu W."/>
            <person name="Song Y."/>
            <person name="Salvetti E."/>
            <person name="Wrobel A."/>
            <person name="Rasinkangas P."/>
            <person name="Parkhill J."/>
            <person name="Rea M.C."/>
            <person name="O'Sullivan O."/>
            <person name="Ritari J."/>
            <person name="Douillard F.P."/>
            <person name="Paul Ross R."/>
            <person name="Yang R."/>
            <person name="Briner A.E."/>
            <person name="Felis G.E."/>
            <person name="de Vos W.M."/>
            <person name="Barrangou R."/>
            <person name="Klaenhammer T.R."/>
            <person name="Caufield P.W."/>
            <person name="Cui Y."/>
            <person name="Zhang H."/>
            <person name="O'Toole P.W."/>
        </authorList>
    </citation>
    <scope>NUCLEOTIDE SEQUENCE [LARGE SCALE GENOMIC DNA]</scope>
    <source>
        <strain evidence="9 10">DSM 19519</strain>
    </source>
</reference>